<feature type="compositionally biased region" description="Pro residues" evidence="1">
    <location>
        <begin position="59"/>
        <end position="69"/>
    </location>
</feature>
<proteinExistence type="predicted"/>
<feature type="compositionally biased region" description="Low complexity" evidence="1">
    <location>
        <begin position="46"/>
        <end position="58"/>
    </location>
</feature>
<dbReference type="AlphaFoldDB" id="A0A3S4IYZ2"/>
<sequence>MSEQLSIENLSVSYGKRRVIHQLSVPCMRAGEVTACSAQRQRQVHPVARAGRPAGRRWPGPPAGPPAQPPARRGGLPAANAAASVHLTVFESLMVAGQATAAGLFRRHDDQQVFALLQSLASTTWRCTSSTSSPAANASWWASPRR</sequence>
<gene>
    <name evidence="2" type="ORF">NCTC9695_02082</name>
</gene>
<evidence type="ECO:0000256" key="1">
    <source>
        <dbReference type="SAM" id="MobiDB-lite"/>
    </source>
</evidence>
<dbReference type="Proteomes" id="UP000275777">
    <property type="component" value="Chromosome"/>
</dbReference>
<evidence type="ECO:0000313" key="2">
    <source>
        <dbReference type="EMBL" id="VEB41649.1"/>
    </source>
</evidence>
<dbReference type="EMBL" id="LR134182">
    <property type="protein sequence ID" value="VEB41649.1"/>
    <property type="molecule type" value="Genomic_DNA"/>
</dbReference>
<name>A0A3S4IYZ2_CHRVL</name>
<accession>A0A3S4IYZ2</accession>
<evidence type="ECO:0000313" key="3">
    <source>
        <dbReference type="Proteomes" id="UP000275777"/>
    </source>
</evidence>
<protein>
    <submittedName>
        <fullName evidence="2">Uncharacterized protein</fullName>
    </submittedName>
</protein>
<organism evidence="2 3">
    <name type="scientific">Chromobacterium violaceum</name>
    <dbReference type="NCBI Taxonomy" id="536"/>
    <lineage>
        <taxon>Bacteria</taxon>
        <taxon>Pseudomonadati</taxon>
        <taxon>Pseudomonadota</taxon>
        <taxon>Betaproteobacteria</taxon>
        <taxon>Neisseriales</taxon>
        <taxon>Chromobacteriaceae</taxon>
        <taxon>Chromobacterium</taxon>
    </lineage>
</organism>
<feature type="region of interest" description="Disordered" evidence="1">
    <location>
        <begin position="43"/>
        <end position="77"/>
    </location>
</feature>
<feature type="region of interest" description="Disordered" evidence="1">
    <location>
        <begin position="127"/>
        <end position="146"/>
    </location>
</feature>
<reference evidence="2 3" key="1">
    <citation type="submission" date="2018-12" db="EMBL/GenBank/DDBJ databases">
        <authorList>
            <consortium name="Pathogen Informatics"/>
        </authorList>
    </citation>
    <scope>NUCLEOTIDE SEQUENCE [LARGE SCALE GENOMIC DNA]</scope>
    <source>
        <strain evidence="2 3">NCTC9695</strain>
    </source>
</reference>